<dbReference type="Gene3D" id="2.60.40.790">
    <property type="match status" value="1"/>
</dbReference>
<keyword evidence="5" id="KW-1185">Reference proteome</keyword>
<evidence type="ECO:0000313" key="4">
    <source>
        <dbReference type="EMBL" id="ADG89044.1"/>
    </source>
</evidence>
<evidence type="ECO:0000259" key="3">
    <source>
        <dbReference type="PROSITE" id="PS01031"/>
    </source>
</evidence>
<proteinExistence type="inferred from homology"/>
<feature type="domain" description="SHSP" evidence="3">
    <location>
        <begin position="30"/>
        <end position="141"/>
    </location>
</feature>
<dbReference type="OrthoDB" id="3855217at2"/>
<dbReference type="eggNOG" id="COG0071">
    <property type="taxonomic scope" value="Bacteria"/>
</dbReference>
<dbReference type="InterPro" id="IPR031107">
    <property type="entry name" value="Small_HSP"/>
</dbReference>
<comment type="similarity">
    <text evidence="1 2">Belongs to the small heat shock protein (HSP20) family.</text>
</comment>
<dbReference type="HOGENOM" id="CLU_046737_8_2_11"/>
<evidence type="ECO:0000256" key="1">
    <source>
        <dbReference type="PROSITE-ProRule" id="PRU00285"/>
    </source>
</evidence>
<dbReference type="Pfam" id="PF00011">
    <property type="entry name" value="HSP20"/>
    <property type="match status" value="1"/>
</dbReference>
<dbReference type="InterPro" id="IPR008978">
    <property type="entry name" value="HSP20-like_chaperone"/>
</dbReference>
<dbReference type="PANTHER" id="PTHR11527">
    <property type="entry name" value="HEAT-SHOCK PROTEIN 20 FAMILY MEMBER"/>
    <property type="match status" value="1"/>
</dbReference>
<protein>
    <submittedName>
        <fullName evidence="4">Heat shock protein Hsp20</fullName>
    </submittedName>
</protein>
<dbReference type="InterPro" id="IPR002068">
    <property type="entry name" value="A-crystallin/Hsp20_dom"/>
</dbReference>
<dbReference type="STRING" id="469371.Tbis_2335"/>
<dbReference type="KEGG" id="tbi:Tbis_2335"/>
<dbReference type="Proteomes" id="UP000006640">
    <property type="component" value="Chromosome"/>
</dbReference>
<dbReference type="SUPFAM" id="SSF49764">
    <property type="entry name" value="HSP20-like chaperones"/>
    <property type="match status" value="1"/>
</dbReference>
<dbReference type="AlphaFoldDB" id="D6Y3U2"/>
<reference evidence="4 5" key="1">
    <citation type="submission" date="2010-01" db="EMBL/GenBank/DDBJ databases">
        <title>The complete genome of Thermobispora bispora DSM 43833.</title>
        <authorList>
            <consortium name="US DOE Joint Genome Institute (JGI-PGF)"/>
            <person name="Lucas S."/>
            <person name="Copeland A."/>
            <person name="Lapidus A."/>
            <person name="Glavina del Rio T."/>
            <person name="Dalin E."/>
            <person name="Tice H."/>
            <person name="Bruce D."/>
            <person name="Goodwin L."/>
            <person name="Pitluck S."/>
            <person name="Kyrpides N."/>
            <person name="Mavromatis K."/>
            <person name="Ivanova N."/>
            <person name="Mikhailova N."/>
            <person name="Chertkov O."/>
            <person name="Brettin T."/>
            <person name="Detter J.C."/>
            <person name="Han C."/>
            <person name="Larimer F."/>
            <person name="Land M."/>
            <person name="Hauser L."/>
            <person name="Markowitz V."/>
            <person name="Cheng J.-F."/>
            <person name="Hugenholtz P."/>
            <person name="Woyke T."/>
            <person name="Wu D."/>
            <person name="Jando M."/>
            <person name="Schneider S."/>
            <person name="Klenk H.-P."/>
            <person name="Eisen J.A."/>
        </authorList>
    </citation>
    <scope>NUCLEOTIDE SEQUENCE [LARGE SCALE GENOMIC DNA]</scope>
    <source>
        <strain evidence="5">ATCC 19993 / DSM 43833 / CBS 139.67 / JCM 10125 / KCTC 9307 / NBRC 14880 / R51</strain>
    </source>
</reference>
<dbReference type="PROSITE" id="PS01031">
    <property type="entry name" value="SHSP"/>
    <property type="match status" value="1"/>
</dbReference>
<evidence type="ECO:0000313" key="5">
    <source>
        <dbReference type="Proteomes" id="UP000006640"/>
    </source>
</evidence>
<gene>
    <name evidence="4" type="ordered locus">Tbis_2335</name>
</gene>
<organism evidence="4 5">
    <name type="scientific">Thermobispora bispora (strain ATCC 19993 / DSM 43833 / CBS 139.67 / JCM 10125 / KCTC 9307 / NBRC 14880 / R51)</name>
    <dbReference type="NCBI Taxonomy" id="469371"/>
    <lineage>
        <taxon>Bacteria</taxon>
        <taxon>Bacillati</taxon>
        <taxon>Actinomycetota</taxon>
        <taxon>Actinomycetes</taxon>
        <taxon>Streptosporangiales</taxon>
        <taxon>Streptosporangiaceae</taxon>
        <taxon>Thermobispora</taxon>
    </lineage>
</organism>
<keyword evidence="4" id="KW-0346">Stress response</keyword>
<dbReference type="RefSeq" id="WP_013132577.1">
    <property type="nucleotide sequence ID" value="NC_014165.1"/>
</dbReference>
<dbReference type="EMBL" id="CP001874">
    <property type="protein sequence ID" value="ADG89044.1"/>
    <property type="molecule type" value="Genomic_DNA"/>
</dbReference>
<dbReference type="CDD" id="cd06464">
    <property type="entry name" value="ACD_sHsps-like"/>
    <property type="match status" value="1"/>
</dbReference>
<evidence type="ECO:0000256" key="2">
    <source>
        <dbReference type="RuleBase" id="RU003616"/>
    </source>
</evidence>
<sequence length="142" mass="16518">MSLMRSEPWSMLPDLFDWLDEPLAGFRPMMSMFGRQIRFEDFIEDDRYVLRAELPGIDPDKDVEITLSNGILTVHAERRHEEREAQRSEFRYGSFTRSIALPAGADENDVKATYDRGILEISVGLRKKEKERGKRIPIERAS</sequence>
<accession>D6Y3U2</accession>
<name>D6Y3U2_THEBD</name>